<dbReference type="Gene3D" id="3.40.50.1110">
    <property type="entry name" value="SGNH hydrolase"/>
    <property type="match status" value="1"/>
</dbReference>
<name>A0A378VY53_NEIGO</name>
<evidence type="ECO:0000256" key="1">
    <source>
        <dbReference type="SAM" id="MobiDB-lite"/>
    </source>
</evidence>
<gene>
    <name evidence="2" type="ORF">NCTC11421_02049</name>
</gene>
<reference evidence="2" key="1">
    <citation type="submission" date="2018-06" db="EMBL/GenBank/DDBJ databases">
        <authorList>
            <consortium name="Pathogen Informatics"/>
            <person name="Doyle S."/>
        </authorList>
    </citation>
    <scope>NUCLEOTIDE SEQUENCE [LARGE SCALE GENOMIC DNA]</scope>
    <source>
        <strain evidence="2">NCTC11421</strain>
    </source>
</reference>
<proteinExistence type="predicted"/>
<dbReference type="AlphaFoldDB" id="A0A378VY53"/>
<dbReference type="GO" id="GO:0016788">
    <property type="term" value="F:hydrolase activity, acting on ester bonds"/>
    <property type="evidence" value="ECO:0007669"/>
    <property type="project" value="UniProtKB-ARBA"/>
</dbReference>
<dbReference type="EMBL" id="UGRI01000001">
    <property type="protein sequence ID" value="SUA24059.1"/>
    <property type="molecule type" value="Genomic_DNA"/>
</dbReference>
<sequence>MTLTASDGKTGKQRVSLFAKPLLAEQTLTVNGNTVSANGGGWQVLDTGAALPLAIQTEMPWDIGFINIENPAGGITVSAMGINGAQLTQWSKWRADRMNDLAQTGADLVILSYGTNEAFNNNIDIADTEQNGWIPSAKSATACPPPASSSSARPNP</sequence>
<organism evidence="2">
    <name type="scientific">Neisseria gonorrhoeae</name>
    <dbReference type="NCBI Taxonomy" id="485"/>
    <lineage>
        <taxon>Bacteria</taxon>
        <taxon>Pseudomonadati</taxon>
        <taxon>Pseudomonadota</taxon>
        <taxon>Betaproteobacteria</taxon>
        <taxon>Neisseriales</taxon>
        <taxon>Neisseriaceae</taxon>
        <taxon>Neisseria</taxon>
    </lineage>
</organism>
<dbReference type="Gene3D" id="2.60.120.1360">
    <property type="match status" value="1"/>
</dbReference>
<dbReference type="SUPFAM" id="SSF52266">
    <property type="entry name" value="SGNH hydrolase"/>
    <property type="match status" value="1"/>
</dbReference>
<dbReference type="InterPro" id="IPR036514">
    <property type="entry name" value="SGNH_hydro_sf"/>
</dbReference>
<accession>A0A378VY53</accession>
<feature type="region of interest" description="Disordered" evidence="1">
    <location>
        <begin position="136"/>
        <end position="156"/>
    </location>
</feature>
<protein>
    <submittedName>
        <fullName evidence="2">Periplasmic protein</fullName>
    </submittedName>
</protein>
<evidence type="ECO:0000313" key="2">
    <source>
        <dbReference type="EMBL" id="SUA24059.1"/>
    </source>
</evidence>